<evidence type="ECO:0000313" key="2">
    <source>
        <dbReference type="EMBL" id="ASV84845.1"/>
    </source>
</evidence>
<evidence type="ECO:0000256" key="1">
    <source>
        <dbReference type="SAM" id="MobiDB-lite"/>
    </source>
</evidence>
<reference evidence="2 4" key="1">
    <citation type="submission" date="2017-07" db="EMBL/GenBank/DDBJ databases">
        <title>Phylogenetic study on the rhizospheric bacterium Ochrobactrum sp. A44.</title>
        <authorList>
            <person name="Krzyzanowska D.M."/>
            <person name="Ossowicki A."/>
            <person name="Rajewska M."/>
            <person name="Maciag T."/>
            <person name="Kaczynski Z."/>
            <person name="Czerwicka M."/>
            <person name="Jafra S."/>
        </authorList>
    </citation>
    <scope>NUCLEOTIDE SEQUENCE [LARGE SCALE GENOMIC DNA]</scope>
    <source>
        <strain evidence="2 4">A44</strain>
    </source>
</reference>
<name>A0A248UDN5_9HYPH</name>
<dbReference type="EMBL" id="CP022603">
    <property type="protein sequence ID" value="ASV84845.1"/>
    <property type="molecule type" value="Genomic_DNA"/>
</dbReference>
<feature type="region of interest" description="Disordered" evidence="1">
    <location>
        <begin position="95"/>
        <end position="115"/>
    </location>
</feature>
<organism evidence="2 4">
    <name type="scientific">Ochrobactrum quorumnocens</name>
    <dbReference type="NCBI Taxonomy" id="271865"/>
    <lineage>
        <taxon>Bacteria</taxon>
        <taxon>Pseudomonadati</taxon>
        <taxon>Pseudomonadota</taxon>
        <taxon>Alphaproteobacteria</taxon>
        <taxon>Hyphomicrobiales</taxon>
        <taxon>Brucellaceae</taxon>
        <taxon>Brucella/Ochrobactrum group</taxon>
        <taxon>Ochrobactrum</taxon>
    </lineage>
</organism>
<sequence>MPKSHQRYAGLNAASLVRQAEKIGTSTAIFVERLMHDKPHPEHGFRAVMGILSLARRYDPQRLEAACERALTIQALSYSSVNSILKSGLDRAKPVAETGQSLPPHVNIRGRGYYH</sequence>
<dbReference type="AlphaFoldDB" id="A0A248UDN5"/>
<dbReference type="KEGG" id="och:CES85_5649"/>
<proteinExistence type="predicted"/>
<protein>
    <submittedName>
        <fullName evidence="2">Putative transposase</fullName>
    </submittedName>
</protein>
<gene>
    <name evidence="2" type="ORF">CES85_5649</name>
    <name evidence="3" type="ORF">CES85_5704</name>
</gene>
<dbReference type="Proteomes" id="UP000215256">
    <property type="component" value="Chromosome 2"/>
</dbReference>
<dbReference type="KEGG" id="och:CES85_5704"/>
<evidence type="ECO:0000313" key="4">
    <source>
        <dbReference type="Proteomes" id="UP000215256"/>
    </source>
</evidence>
<evidence type="ECO:0000313" key="3">
    <source>
        <dbReference type="EMBL" id="ASV84900.1"/>
    </source>
</evidence>
<dbReference type="EMBL" id="CP022603">
    <property type="protein sequence ID" value="ASV84900.1"/>
    <property type="molecule type" value="Genomic_DNA"/>
</dbReference>
<accession>A0A248UDN5</accession>